<name>A0A8X6LT96_TRICU</name>
<evidence type="ECO:0000313" key="6">
    <source>
        <dbReference type="Proteomes" id="UP000887116"/>
    </source>
</evidence>
<gene>
    <name evidence="5" type="primary">NCL1_43006</name>
    <name evidence="5" type="ORF">TNCT_481321</name>
</gene>
<dbReference type="PANTHER" id="PTHR12243:SF67">
    <property type="entry name" value="COREPRESSOR OF PANGOLIN, ISOFORM A-RELATED"/>
    <property type="match status" value="1"/>
</dbReference>
<evidence type="ECO:0000256" key="2">
    <source>
        <dbReference type="SAM" id="MobiDB-lite"/>
    </source>
</evidence>
<dbReference type="GO" id="GO:0003677">
    <property type="term" value="F:DNA binding"/>
    <property type="evidence" value="ECO:0007669"/>
    <property type="project" value="InterPro"/>
</dbReference>
<protein>
    <submittedName>
        <fullName evidence="5">Adf1</fullName>
    </submittedName>
</protein>
<dbReference type="GO" id="GO:0005634">
    <property type="term" value="C:nucleus"/>
    <property type="evidence" value="ECO:0007669"/>
    <property type="project" value="UniProtKB-SubCell"/>
</dbReference>
<dbReference type="PANTHER" id="PTHR12243">
    <property type="entry name" value="MADF DOMAIN TRANSCRIPTION FACTOR"/>
    <property type="match status" value="1"/>
</dbReference>
<feature type="domain" description="MADF" evidence="3">
    <location>
        <begin position="5"/>
        <end position="97"/>
    </location>
</feature>
<dbReference type="PROSITE" id="PS51029">
    <property type="entry name" value="MADF"/>
    <property type="match status" value="1"/>
</dbReference>
<dbReference type="AlphaFoldDB" id="A0A8X6LT96"/>
<dbReference type="Pfam" id="PF02944">
    <property type="entry name" value="BESS"/>
    <property type="match status" value="1"/>
</dbReference>
<sequence>MNSDTLIALVHSKPEIWDQTHMSYTCKNLKVQAWTSIADKLCVTTEVAKARWTNLRDLFRRELKKTLRIVEETGDPNAHKPRWKHFKSLLFLKDQMVKDDSANSVQFDESCSLYPQTILEDGDGIKLEDDNFGEEESNSTPSNPETILPSSSRKRDRNINEDQFLSSSKRHNWEDRCNGVLTFGGYDDYSSRSYNEMDEDYHFVMSILPSVRRVRQDRKTNFKMKVLQLIMDEEKVDKT</sequence>
<dbReference type="InterPro" id="IPR006578">
    <property type="entry name" value="MADF-dom"/>
</dbReference>
<feature type="domain" description="BESS" evidence="4">
    <location>
        <begin position="197"/>
        <end position="236"/>
    </location>
</feature>
<keyword evidence="6" id="KW-1185">Reference proteome</keyword>
<evidence type="ECO:0000259" key="4">
    <source>
        <dbReference type="PROSITE" id="PS51031"/>
    </source>
</evidence>
<dbReference type="InterPro" id="IPR039353">
    <property type="entry name" value="TF_Adf1"/>
</dbReference>
<dbReference type="Proteomes" id="UP000887116">
    <property type="component" value="Unassembled WGS sequence"/>
</dbReference>
<evidence type="ECO:0000259" key="3">
    <source>
        <dbReference type="PROSITE" id="PS51029"/>
    </source>
</evidence>
<accession>A0A8X6LT96</accession>
<comment type="caution">
    <text evidence="5">The sequence shown here is derived from an EMBL/GenBank/DDBJ whole genome shotgun (WGS) entry which is preliminary data.</text>
</comment>
<dbReference type="InterPro" id="IPR004210">
    <property type="entry name" value="BESS_motif"/>
</dbReference>
<dbReference type="Pfam" id="PF10545">
    <property type="entry name" value="MADF_DNA_bdg"/>
    <property type="match status" value="1"/>
</dbReference>
<evidence type="ECO:0000256" key="1">
    <source>
        <dbReference type="PROSITE-ProRule" id="PRU00371"/>
    </source>
</evidence>
<organism evidence="5 6">
    <name type="scientific">Trichonephila clavata</name>
    <name type="common">Joro spider</name>
    <name type="synonym">Nephila clavata</name>
    <dbReference type="NCBI Taxonomy" id="2740835"/>
    <lineage>
        <taxon>Eukaryota</taxon>
        <taxon>Metazoa</taxon>
        <taxon>Ecdysozoa</taxon>
        <taxon>Arthropoda</taxon>
        <taxon>Chelicerata</taxon>
        <taxon>Arachnida</taxon>
        <taxon>Araneae</taxon>
        <taxon>Araneomorphae</taxon>
        <taxon>Entelegynae</taxon>
        <taxon>Araneoidea</taxon>
        <taxon>Nephilidae</taxon>
        <taxon>Trichonephila</taxon>
    </lineage>
</organism>
<feature type="region of interest" description="Disordered" evidence="2">
    <location>
        <begin position="123"/>
        <end position="158"/>
    </location>
</feature>
<proteinExistence type="predicted"/>
<keyword evidence="1" id="KW-0539">Nucleus</keyword>
<evidence type="ECO:0000313" key="5">
    <source>
        <dbReference type="EMBL" id="GFR22136.1"/>
    </source>
</evidence>
<reference evidence="5" key="1">
    <citation type="submission" date="2020-07" db="EMBL/GenBank/DDBJ databases">
        <title>Multicomponent nature underlies the extraordinary mechanical properties of spider dragline silk.</title>
        <authorList>
            <person name="Kono N."/>
            <person name="Nakamura H."/>
            <person name="Mori M."/>
            <person name="Yoshida Y."/>
            <person name="Ohtoshi R."/>
            <person name="Malay A.D."/>
            <person name="Moran D.A.P."/>
            <person name="Tomita M."/>
            <person name="Numata K."/>
            <person name="Arakawa K."/>
        </authorList>
    </citation>
    <scope>NUCLEOTIDE SEQUENCE</scope>
</reference>
<dbReference type="SMART" id="SM00595">
    <property type="entry name" value="MADF"/>
    <property type="match status" value="1"/>
</dbReference>
<comment type="subcellular location">
    <subcellularLocation>
        <location evidence="1">Nucleus</location>
    </subcellularLocation>
</comment>
<dbReference type="PROSITE" id="PS51031">
    <property type="entry name" value="BESS"/>
    <property type="match status" value="1"/>
</dbReference>
<dbReference type="EMBL" id="BMAO01008258">
    <property type="protein sequence ID" value="GFR22136.1"/>
    <property type="molecule type" value="Genomic_DNA"/>
</dbReference>
<dbReference type="OrthoDB" id="6629629at2759"/>